<dbReference type="InterPro" id="IPR045863">
    <property type="entry name" value="CorA_TM1_TM2"/>
</dbReference>
<dbReference type="GO" id="GO:0015087">
    <property type="term" value="F:cobalt ion transmembrane transporter activity"/>
    <property type="evidence" value="ECO:0007669"/>
    <property type="project" value="UniProtKB-UniRule"/>
</dbReference>
<protein>
    <recommendedName>
        <fullName evidence="8">Magnesium transport protein CorA</fullName>
    </recommendedName>
</protein>
<feature type="transmembrane region" description="Helical" evidence="8">
    <location>
        <begin position="290"/>
        <end position="310"/>
    </location>
</feature>
<evidence type="ECO:0000256" key="3">
    <source>
        <dbReference type="ARBA" id="ARBA00022448"/>
    </source>
</evidence>
<dbReference type="Proteomes" id="UP000304148">
    <property type="component" value="Chromosome"/>
</dbReference>
<feature type="transmembrane region" description="Helical" evidence="8">
    <location>
        <begin position="259"/>
        <end position="278"/>
    </location>
</feature>
<dbReference type="GO" id="GO:0050897">
    <property type="term" value="F:cobalt ion binding"/>
    <property type="evidence" value="ECO:0007669"/>
    <property type="project" value="TreeGrafter"/>
</dbReference>
<keyword evidence="4 8" id="KW-1003">Cell membrane</keyword>
<dbReference type="InterPro" id="IPR045861">
    <property type="entry name" value="CorA_cytoplasmic_dom"/>
</dbReference>
<dbReference type="PANTHER" id="PTHR46494:SF1">
    <property type="entry name" value="CORA FAMILY METAL ION TRANSPORTER (EUROFUNG)"/>
    <property type="match status" value="1"/>
</dbReference>
<evidence type="ECO:0000256" key="4">
    <source>
        <dbReference type="ARBA" id="ARBA00022475"/>
    </source>
</evidence>
<dbReference type="SUPFAM" id="SSF144083">
    <property type="entry name" value="Magnesium transport protein CorA, transmembrane region"/>
    <property type="match status" value="1"/>
</dbReference>
<evidence type="ECO:0000313" key="9">
    <source>
        <dbReference type="EMBL" id="SYX83283.1"/>
    </source>
</evidence>
<gene>
    <name evidence="9" type="primary">yfjQ</name>
    <name evidence="8" type="synonym">corA</name>
    <name evidence="9" type="ORF">PBLR_11705</name>
</gene>
<comment type="similarity">
    <text evidence="2 8">Belongs to the CorA metal ion transporter (MIT) (TC 1.A.35) family.</text>
</comment>
<comment type="function">
    <text evidence="8">Mediates influx of magnesium ions.</text>
</comment>
<dbReference type="NCBIfam" id="TIGR00383">
    <property type="entry name" value="corA"/>
    <property type="match status" value="1"/>
</dbReference>
<keyword evidence="5 8" id="KW-0812">Transmembrane</keyword>
<keyword evidence="8" id="KW-0406">Ion transport</keyword>
<evidence type="ECO:0000256" key="6">
    <source>
        <dbReference type="ARBA" id="ARBA00022989"/>
    </source>
</evidence>
<dbReference type="InterPro" id="IPR004488">
    <property type="entry name" value="Mg/Co-transport_prot_CorA"/>
</dbReference>
<keyword evidence="7 8" id="KW-0472">Membrane</keyword>
<name>A0A383R922_PAEAL</name>
<evidence type="ECO:0000256" key="1">
    <source>
        <dbReference type="ARBA" id="ARBA00004651"/>
    </source>
</evidence>
<evidence type="ECO:0000313" key="10">
    <source>
        <dbReference type="Proteomes" id="UP000304148"/>
    </source>
</evidence>
<dbReference type="FunFam" id="1.20.58.340:FF:000012">
    <property type="entry name" value="Magnesium transport protein CorA"/>
    <property type="match status" value="1"/>
</dbReference>
<sequence>MIRVLAVTDQLELRRDITLEELKHIQAKWYWVDFNEPSPEEALLLEQYFHFHPLAVEDCLHHLLQRPKVDHYENTHFFVLHSLHPHTFAAEEVDLFWGDNFIVTFHLNPSKEIDDAWNRIAEKQQLFEAGHVYAAHLVIDKLVDQYFPAAYQLEDQLSDIESKEGKDSIQSVMDDIFEIRSKLLKLRKTILPMRELMYRIINSERIEGVKTHLLYFTDIYDHLLKLSEMIESNREMTADMRDSYMSLNSNRMNTIMKTLTVITTIFMPLTFIVGIYGMNFDNMPELHWQWGYFIVLGVLVGGGIGMYAWFKRKGWFD</sequence>
<accession>A0A383R922</accession>
<dbReference type="InterPro" id="IPR002523">
    <property type="entry name" value="MgTranspt_CorA/ZnTranspt_ZntB"/>
</dbReference>
<dbReference type="PANTHER" id="PTHR46494">
    <property type="entry name" value="CORA FAMILY METAL ION TRANSPORTER (EUROFUNG)"/>
    <property type="match status" value="1"/>
</dbReference>
<evidence type="ECO:0000256" key="7">
    <source>
        <dbReference type="ARBA" id="ARBA00023136"/>
    </source>
</evidence>
<evidence type="ECO:0000256" key="2">
    <source>
        <dbReference type="ARBA" id="ARBA00009765"/>
    </source>
</evidence>
<dbReference type="Gene3D" id="3.30.460.20">
    <property type="entry name" value="CorA soluble domain-like"/>
    <property type="match status" value="1"/>
</dbReference>
<organism evidence="9 10">
    <name type="scientific">Paenibacillus alvei</name>
    <name type="common">Bacillus alvei</name>
    <dbReference type="NCBI Taxonomy" id="44250"/>
    <lineage>
        <taxon>Bacteria</taxon>
        <taxon>Bacillati</taxon>
        <taxon>Bacillota</taxon>
        <taxon>Bacilli</taxon>
        <taxon>Bacillales</taxon>
        <taxon>Paenibacillaceae</taxon>
        <taxon>Paenibacillus</taxon>
    </lineage>
</organism>
<evidence type="ECO:0000256" key="8">
    <source>
        <dbReference type="RuleBase" id="RU362010"/>
    </source>
</evidence>
<dbReference type="SUPFAM" id="SSF143865">
    <property type="entry name" value="CorA soluble domain-like"/>
    <property type="match status" value="1"/>
</dbReference>
<proteinExistence type="inferred from homology"/>
<dbReference type="EMBL" id="LS992241">
    <property type="protein sequence ID" value="SYX83283.1"/>
    <property type="molecule type" value="Genomic_DNA"/>
</dbReference>
<evidence type="ECO:0000256" key="5">
    <source>
        <dbReference type="ARBA" id="ARBA00022692"/>
    </source>
</evidence>
<dbReference type="CDD" id="cd12831">
    <property type="entry name" value="TmCorA-like_u2"/>
    <property type="match status" value="1"/>
</dbReference>
<dbReference type="GO" id="GO:0005886">
    <property type="term" value="C:plasma membrane"/>
    <property type="evidence" value="ECO:0007669"/>
    <property type="project" value="UniProtKB-SubCell"/>
</dbReference>
<comment type="subcellular location">
    <subcellularLocation>
        <location evidence="1">Cell membrane</location>
        <topology evidence="1">Multi-pass membrane protein</topology>
    </subcellularLocation>
    <subcellularLocation>
        <location evidence="8">Membrane</location>
        <topology evidence="8">Multi-pass membrane protein</topology>
    </subcellularLocation>
</comment>
<reference evidence="10" key="1">
    <citation type="submission" date="2018-08" db="EMBL/GenBank/DDBJ databases">
        <authorList>
            <person name="Chevrot R."/>
        </authorList>
    </citation>
    <scope>NUCLEOTIDE SEQUENCE [LARGE SCALE GENOMIC DNA]</scope>
</reference>
<keyword evidence="8" id="KW-0460">Magnesium</keyword>
<keyword evidence="3 8" id="KW-0813">Transport</keyword>
<dbReference type="RefSeq" id="WP_138185405.1">
    <property type="nucleotide sequence ID" value="NZ_LS992241.1"/>
</dbReference>
<dbReference type="Gene3D" id="1.20.58.340">
    <property type="entry name" value="Magnesium transport protein CorA, transmembrane region"/>
    <property type="match status" value="2"/>
</dbReference>
<dbReference type="GO" id="GO:0000287">
    <property type="term" value="F:magnesium ion binding"/>
    <property type="evidence" value="ECO:0007669"/>
    <property type="project" value="TreeGrafter"/>
</dbReference>
<dbReference type="AlphaFoldDB" id="A0A383R922"/>
<dbReference type="GO" id="GO:0015095">
    <property type="term" value="F:magnesium ion transmembrane transporter activity"/>
    <property type="evidence" value="ECO:0007669"/>
    <property type="project" value="UniProtKB-UniRule"/>
</dbReference>
<keyword evidence="6 8" id="KW-1133">Transmembrane helix</keyword>
<dbReference type="Pfam" id="PF01544">
    <property type="entry name" value="CorA"/>
    <property type="match status" value="1"/>
</dbReference>